<proteinExistence type="predicted"/>
<sequence>MRLMPLLFVAALAASAAQANESAYSDRNLDACKTLSQEDEGPSITLECAGYKDFPVYFKEGDLRQSQAYGPVGKAWLDEAFESFGPFNHTNATIEWRLAADGKPVAAIVRWFVSDPETTSDTDTRYGQVLVVSTVATAQNPTSCVVGYVDALENKDANILARKVADEEAHDFACGMAEPQWHGARGRLAGEPMRYLPQAVE</sequence>
<reference evidence="2 3" key="1">
    <citation type="submission" date="2019-03" db="EMBL/GenBank/DDBJ databases">
        <title>Genomic Encyclopedia of Type Strains, Phase IV (KMG-IV): sequencing the most valuable type-strain genomes for metagenomic binning, comparative biology and taxonomic classification.</title>
        <authorList>
            <person name="Goeker M."/>
        </authorList>
    </citation>
    <scope>NUCLEOTIDE SEQUENCE [LARGE SCALE GENOMIC DNA]</scope>
    <source>
        <strain evidence="2 3">DSM 18401</strain>
    </source>
</reference>
<feature type="chain" id="PRO_5020371169" evidence="1">
    <location>
        <begin position="20"/>
        <end position="201"/>
    </location>
</feature>
<keyword evidence="3" id="KW-1185">Reference proteome</keyword>
<comment type="caution">
    <text evidence="2">The sequence shown here is derived from an EMBL/GenBank/DDBJ whole genome shotgun (WGS) entry which is preliminary data.</text>
</comment>
<evidence type="ECO:0000313" key="3">
    <source>
        <dbReference type="Proteomes" id="UP000295351"/>
    </source>
</evidence>
<evidence type="ECO:0000256" key="1">
    <source>
        <dbReference type="SAM" id="SignalP"/>
    </source>
</evidence>
<keyword evidence="1" id="KW-0732">Signal</keyword>
<name>A0A4R2CW67_SHIGR</name>
<organism evidence="2 3">
    <name type="scientific">Shinella granuli</name>
    <dbReference type="NCBI Taxonomy" id="323621"/>
    <lineage>
        <taxon>Bacteria</taxon>
        <taxon>Pseudomonadati</taxon>
        <taxon>Pseudomonadota</taxon>
        <taxon>Alphaproteobacteria</taxon>
        <taxon>Hyphomicrobiales</taxon>
        <taxon>Rhizobiaceae</taxon>
        <taxon>Shinella</taxon>
    </lineage>
</organism>
<dbReference type="Proteomes" id="UP000295351">
    <property type="component" value="Unassembled WGS sequence"/>
</dbReference>
<evidence type="ECO:0000313" key="2">
    <source>
        <dbReference type="EMBL" id="TCN45323.1"/>
    </source>
</evidence>
<feature type="signal peptide" evidence="1">
    <location>
        <begin position="1"/>
        <end position="19"/>
    </location>
</feature>
<accession>A0A4R2CW67</accession>
<dbReference type="EMBL" id="SLVX01000007">
    <property type="protein sequence ID" value="TCN45323.1"/>
    <property type="molecule type" value="Genomic_DNA"/>
</dbReference>
<dbReference type="AlphaFoldDB" id="A0A4R2CW67"/>
<gene>
    <name evidence="2" type="ORF">EV665_107158</name>
</gene>
<dbReference type="RefSeq" id="WP_133034530.1">
    <property type="nucleotide sequence ID" value="NZ_BAABEI010000012.1"/>
</dbReference>
<protein>
    <submittedName>
        <fullName evidence="2">Uncharacterized protein</fullName>
    </submittedName>
</protein>